<dbReference type="InterPro" id="IPR032710">
    <property type="entry name" value="NTF2-like_dom_sf"/>
</dbReference>
<dbReference type="SUPFAM" id="SSF54427">
    <property type="entry name" value="NTF2-like"/>
    <property type="match status" value="1"/>
</dbReference>
<gene>
    <name evidence="2" type="ORF">ENR64_05740</name>
</gene>
<dbReference type="InterPro" id="IPR037401">
    <property type="entry name" value="SnoaL-like"/>
</dbReference>
<dbReference type="Pfam" id="PF12680">
    <property type="entry name" value="SnoaL_2"/>
    <property type="match status" value="1"/>
</dbReference>
<evidence type="ECO:0000313" key="2">
    <source>
        <dbReference type="EMBL" id="HFM97265.1"/>
    </source>
</evidence>
<feature type="domain" description="SnoaL-like" evidence="1">
    <location>
        <begin position="34"/>
        <end position="141"/>
    </location>
</feature>
<dbReference type="Gene3D" id="3.10.450.50">
    <property type="match status" value="1"/>
</dbReference>
<dbReference type="AlphaFoldDB" id="A0A7C3KDL3"/>
<organism evidence="2">
    <name type="scientific">Oscillatoriales cyanobacterium SpSt-418</name>
    <dbReference type="NCBI Taxonomy" id="2282169"/>
    <lineage>
        <taxon>Bacteria</taxon>
        <taxon>Bacillati</taxon>
        <taxon>Cyanobacteriota</taxon>
        <taxon>Cyanophyceae</taxon>
        <taxon>Oscillatoriophycideae</taxon>
        <taxon>Oscillatoriales</taxon>
    </lineage>
</organism>
<sequence>MTQDHLTSDVTLATAAPAHTQEAGEGLTAAQLLKRSLDTFLAKDIKGWAELCDENVVVEFPFAPDVATRKLVGRAAIYEYLKNYPSVIDVQRTPTLKIIATDDPSMAIAEWSVSGRVISNGNPYEMSYATFVTVKDGLIVNYREYWDPMAFMAAMSGAKFW</sequence>
<name>A0A7C3KDL3_9CYAN</name>
<dbReference type="EMBL" id="DSRU01000065">
    <property type="protein sequence ID" value="HFM97265.1"/>
    <property type="molecule type" value="Genomic_DNA"/>
</dbReference>
<comment type="caution">
    <text evidence="2">The sequence shown here is derived from an EMBL/GenBank/DDBJ whole genome shotgun (WGS) entry which is preliminary data.</text>
</comment>
<proteinExistence type="predicted"/>
<protein>
    <submittedName>
        <fullName evidence="2">Nuclear transport factor 2 family protein</fullName>
    </submittedName>
</protein>
<evidence type="ECO:0000259" key="1">
    <source>
        <dbReference type="Pfam" id="PF12680"/>
    </source>
</evidence>
<dbReference type="CDD" id="cd00531">
    <property type="entry name" value="NTF2_like"/>
    <property type="match status" value="1"/>
</dbReference>
<reference evidence="2" key="1">
    <citation type="journal article" date="2020" name="mSystems">
        <title>Genome- and Community-Level Interaction Insights into Carbon Utilization and Element Cycling Functions of Hydrothermarchaeota in Hydrothermal Sediment.</title>
        <authorList>
            <person name="Zhou Z."/>
            <person name="Liu Y."/>
            <person name="Xu W."/>
            <person name="Pan J."/>
            <person name="Luo Z.H."/>
            <person name="Li M."/>
        </authorList>
    </citation>
    <scope>NUCLEOTIDE SEQUENCE [LARGE SCALE GENOMIC DNA]</scope>
    <source>
        <strain evidence="2">SpSt-418</strain>
    </source>
</reference>
<accession>A0A7C3KDL3</accession>